<feature type="non-terminal residue" evidence="1">
    <location>
        <position position="1"/>
    </location>
</feature>
<dbReference type="Proteomes" id="UP001283361">
    <property type="component" value="Unassembled WGS sequence"/>
</dbReference>
<sequence>EVLQKRYNLIEDGYRQRFRTCSPEEERMFIVRLKTCLEQWMKLAETLQAYEALRDLFGKRQFLDSSLADLSTYLRERKTLADLEEVARLARQFLTARKRQLSYQARQSYSWAKQASHFQEKKERIAILAGSLVTLPRIVRIKRLRS</sequence>
<gene>
    <name evidence="1" type="ORF">RRG08_058029</name>
</gene>
<protein>
    <submittedName>
        <fullName evidence="1">Uncharacterized protein</fullName>
    </submittedName>
</protein>
<evidence type="ECO:0000313" key="2">
    <source>
        <dbReference type="Proteomes" id="UP001283361"/>
    </source>
</evidence>
<evidence type="ECO:0000313" key="1">
    <source>
        <dbReference type="EMBL" id="KAK3731618.1"/>
    </source>
</evidence>
<accession>A0AAE1CS02</accession>
<dbReference type="AlphaFoldDB" id="A0AAE1CS02"/>
<organism evidence="1 2">
    <name type="scientific">Elysia crispata</name>
    <name type="common">lettuce slug</name>
    <dbReference type="NCBI Taxonomy" id="231223"/>
    <lineage>
        <taxon>Eukaryota</taxon>
        <taxon>Metazoa</taxon>
        <taxon>Spiralia</taxon>
        <taxon>Lophotrochozoa</taxon>
        <taxon>Mollusca</taxon>
        <taxon>Gastropoda</taxon>
        <taxon>Heterobranchia</taxon>
        <taxon>Euthyneura</taxon>
        <taxon>Panpulmonata</taxon>
        <taxon>Sacoglossa</taxon>
        <taxon>Placobranchoidea</taxon>
        <taxon>Plakobranchidae</taxon>
        <taxon>Elysia</taxon>
    </lineage>
</organism>
<dbReference type="PANTHER" id="PTHR46888:SF1">
    <property type="entry name" value="RIBONUCLEASE H"/>
    <property type="match status" value="1"/>
</dbReference>
<dbReference type="PANTHER" id="PTHR46888">
    <property type="entry name" value="ZINC KNUCKLE DOMAINCONTAINING PROTEIN-RELATED"/>
    <property type="match status" value="1"/>
</dbReference>
<dbReference type="Gene3D" id="1.10.4020.10">
    <property type="entry name" value="DNA breaking-rejoining enzymes"/>
    <property type="match status" value="1"/>
</dbReference>
<keyword evidence="2" id="KW-1185">Reference proteome</keyword>
<proteinExistence type="predicted"/>
<dbReference type="SUPFAM" id="SSF47353">
    <property type="entry name" value="Retrovirus capsid dimerization domain-like"/>
    <property type="match status" value="1"/>
</dbReference>
<comment type="caution">
    <text evidence="1">The sequence shown here is derived from an EMBL/GenBank/DDBJ whole genome shotgun (WGS) entry which is preliminary data.</text>
</comment>
<dbReference type="InterPro" id="IPR038269">
    <property type="entry name" value="SCAN_sf"/>
</dbReference>
<dbReference type="EMBL" id="JAWDGP010006992">
    <property type="protein sequence ID" value="KAK3731618.1"/>
    <property type="molecule type" value="Genomic_DNA"/>
</dbReference>
<name>A0AAE1CS02_9GAST</name>
<reference evidence="1" key="1">
    <citation type="journal article" date="2023" name="G3 (Bethesda)">
        <title>A reference genome for the long-term kleptoplast-retaining sea slug Elysia crispata morphotype clarki.</title>
        <authorList>
            <person name="Eastman K.E."/>
            <person name="Pendleton A.L."/>
            <person name="Shaikh M.A."/>
            <person name="Suttiyut T."/>
            <person name="Ogas R."/>
            <person name="Tomko P."/>
            <person name="Gavelis G."/>
            <person name="Widhalm J.R."/>
            <person name="Wisecaver J.H."/>
        </authorList>
    </citation>
    <scope>NUCLEOTIDE SEQUENCE</scope>
    <source>
        <strain evidence="1">ECLA1</strain>
    </source>
</reference>